<dbReference type="SUPFAM" id="SSF54593">
    <property type="entry name" value="Glyoxalase/Bleomycin resistance protein/Dihydroxybiphenyl dioxygenase"/>
    <property type="match status" value="1"/>
</dbReference>
<gene>
    <name evidence="3" type="ORF">R0137_04540</name>
</gene>
<dbReference type="InterPro" id="IPR029068">
    <property type="entry name" value="Glyas_Bleomycin-R_OHBP_Dase"/>
</dbReference>
<dbReference type="Gene3D" id="3.10.180.10">
    <property type="entry name" value="2,3-Dihydroxybiphenyl 1,2-Dioxygenase, domain 1"/>
    <property type="match status" value="2"/>
</dbReference>
<evidence type="ECO:0000313" key="4">
    <source>
        <dbReference type="Proteomes" id="UP001626549"/>
    </source>
</evidence>
<dbReference type="PROSITE" id="PS51819">
    <property type="entry name" value="VOC"/>
    <property type="match status" value="2"/>
</dbReference>
<feature type="domain" description="VOC" evidence="2">
    <location>
        <begin position="7"/>
        <end position="124"/>
    </location>
</feature>
<sequence length="272" mass="30110">MTSPILALDHVTISVADIDKETANYSLLLDAPPVRHGKEDGSMRSVFQTRNVAVHLVASEQPQGLEAMCFEVDSLERLHRRLERVAIPTTDTLVSTAQNSEEPQALLVSAQDATRGIQLSFREKMKTGQGNGDDLGGGLDHIVIASQNSQGTAFLLGSQLALDMRMDMSRREWKARLMFFRCGDLIVEVFERLEDQESSPPAEQARGDESEQDSFYGLTWRVDDADASHKRLTEAGFNVSEVRKGRKPGSRVLTVRDKTAEVATLLIELPKS</sequence>
<dbReference type="CDD" id="cd06587">
    <property type="entry name" value="VOC"/>
    <property type="match status" value="1"/>
</dbReference>
<dbReference type="PANTHER" id="PTHR43048">
    <property type="entry name" value="METHYLMALONYL-COA EPIMERASE"/>
    <property type="match status" value="1"/>
</dbReference>
<dbReference type="PANTHER" id="PTHR43048:SF3">
    <property type="entry name" value="METHYLMALONYL-COA EPIMERASE, MITOCHONDRIAL"/>
    <property type="match status" value="1"/>
</dbReference>
<evidence type="ECO:0000259" key="2">
    <source>
        <dbReference type="PROSITE" id="PS51819"/>
    </source>
</evidence>
<name>A0ABZ0IFN0_9GAMM</name>
<keyword evidence="1" id="KW-0479">Metal-binding</keyword>
<dbReference type="Pfam" id="PF13669">
    <property type="entry name" value="Glyoxalase_4"/>
    <property type="match status" value="1"/>
</dbReference>
<evidence type="ECO:0000313" key="3">
    <source>
        <dbReference type="EMBL" id="WOJ97847.1"/>
    </source>
</evidence>
<keyword evidence="4" id="KW-1185">Reference proteome</keyword>
<organism evidence="3 4">
    <name type="scientific">Congregibacter brevis</name>
    <dbReference type="NCBI Taxonomy" id="3081201"/>
    <lineage>
        <taxon>Bacteria</taxon>
        <taxon>Pseudomonadati</taxon>
        <taxon>Pseudomonadota</taxon>
        <taxon>Gammaproteobacteria</taxon>
        <taxon>Cellvibrionales</taxon>
        <taxon>Halieaceae</taxon>
        <taxon>Congregibacter</taxon>
    </lineage>
</organism>
<proteinExistence type="predicted"/>
<feature type="domain" description="VOC" evidence="2">
    <location>
        <begin position="138"/>
        <end position="272"/>
    </location>
</feature>
<reference evidence="3 4" key="1">
    <citation type="submission" date="2023-10" db="EMBL/GenBank/DDBJ databases">
        <title>Two novel species belonging to the OM43/NOR5 clade.</title>
        <authorList>
            <person name="Park M."/>
        </authorList>
    </citation>
    <scope>NUCLEOTIDE SEQUENCE [LARGE SCALE GENOMIC DNA]</scope>
    <source>
        <strain evidence="3 4">IMCC45268</strain>
    </source>
</reference>
<evidence type="ECO:0000256" key="1">
    <source>
        <dbReference type="ARBA" id="ARBA00022723"/>
    </source>
</evidence>
<dbReference type="InterPro" id="IPR037523">
    <property type="entry name" value="VOC_core"/>
</dbReference>
<accession>A0ABZ0IFN0</accession>
<dbReference type="InterPro" id="IPR051785">
    <property type="entry name" value="MMCE/EMCE_epimerase"/>
</dbReference>
<protein>
    <submittedName>
        <fullName evidence="3">Glyoxalase</fullName>
    </submittedName>
</protein>
<dbReference type="EMBL" id="CP136865">
    <property type="protein sequence ID" value="WOJ97847.1"/>
    <property type="molecule type" value="Genomic_DNA"/>
</dbReference>
<dbReference type="Proteomes" id="UP001626549">
    <property type="component" value="Chromosome"/>
</dbReference>
<dbReference type="RefSeq" id="WP_407328907.1">
    <property type="nucleotide sequence ID" value="NZ_CP136865.1"/>
</dbReference>